<evidence type="ECO:0000259" key="7">
    <source>
        <dbReference type="PROSITE" id="PS50110"/>
    </source>
</evidence>
<evidence type="ECO:0000256" key="3">
    <source>
        <dbReference type="ARBA" id="ARBA00023015"/>
    </source>
</evidence>
<dbReference type="InterPro" id="IPR027417">
    <property type="entry name" value="P-loop_NTPase"/>
</dbReference>
<dbReference type="Gene3D" id="3.40.50.300">
    <property type="entry name" value="P-loop containing nucleotide triphosphate hydrolases"/>
    <property type="match status" value="1"/>
</dbReference>
<evidence type="ECO:0000256" key="6">
    <source>
        <dbReference type="PROSITE-ProRule" id="PRU00169"/>
    </source>
</evidence>
<keyword evidence="3" id="KW-0805">Transcription regulation</keyword>
<evidence type="ECO:0000256" key="5">
    <source>
        <dbReference type="ARBA" id="ARBA00023163"/>
    </source>
</evidence>
<proteinExistence type="predicted"/>
<dbReference type="PANTHER" id="PTHR48111">
    <property type="entry name" value="REGULATOR OF RPOS"/>
    <property type="match status" value="1"/>
</dbReference>
<dbReference type="Gene3D" id="3.40.50.2300">
    <property type="match status" value="1"/>
</dbReference>
<evidence type="ECO:0000256" key="2">
    <source>
        <dbReference type="ARBA" id="ARBA00023012"/>
    </source>
</evidence>
<dbReference type="RefSeq" id="WP_315623234.1">
    <property type="nucleotide sequence ID" value="NZ_JAUHMF010000001.1"/>
</dbReference>
<keyword evidence="4" id="KW-0238">DNA-binding</keyword>
<reference evidence="8 9" key="1">
    <citation type="submission" date="2023-07" db="EMBL/GenBank/DDBJ databases">
        <title>Novel species of Thermanaerothrix with wide hydrolytic capabilities.</title>
        <authorList>
            <person name="Zayulina K.S."/>
            <person name="Podosokorskaya O.A."/>
            <person name="Elcheninov A.G."/>
        </authorList>
    </citation>
    <scope>NUCLEOTIDE SEQUENCE [LARGE SCALE GENOMIC DNA]</scope>
    <source>
        <strain evidence="8 9">4228-RoL</strain>
    </source>
</reference>
<accession>A0ABU3NIR9</accession>
<dbReference type="InterPro" id="IPR011006">
    <property type="entry name" value="CheY-like_superfamily"/>
</dbReference>
<keyword evidence="2" id="KW-0902">Two-component regulatory system</keyword>
<dbReference type="PROSITE" id="PS50110">
    <property type="entry name" value="RESPONSE_REGULATORY"/>
    <property type="match status" value="1"/>
</dbReference>
<gene>
    <name evidence="8" type="ORF">QYE77_00570</name>
</gene>
<dbReference type="Proteomes" id="UP001254165">
    <property type="component" value="Unassembled WGS sequence"/>
</dbReference>
<dbReference type="EMBL" id="JAUHMF010000001">
    <property type="protein sequence ID" value="MDT8896744.1"/>
    <property type="molecule type" value="Genomic_DNA"/>
</dbReference>
<feature type="modified residue" description="4-aspartylphosphate" evidence="6">
    <location>
        <position position="53"/>
    </location>
</feature>
<dbReference type="InterPro" id="IPR039420">
    <property type="entry name" value="WalR-like"/>
</dbReference>
<organism evidence="8 9">
    <name type="scientific">Thermanaerothrix solaris</name>
    <dbReference type="NCBI Taxonomy" id="3058434"/>
    <lineage>
        <taxon>Bacteria</taxon>
        <taxon>Bacillati</taxon>
        <taxon>Chloroflexota</taxon>
        <taxon>Anaerolineae</taxon>
        <taxon>Anaerolineales</taxon>
        <taxon>Anaerolineaceae</taxon>
        <taxon>Thermanaerothrix</taxon>
    </lineage>
</organism>
<dbReference type="InterPro" id="IPR001789">
    <property type="entry name" value="Sig_transdc_resp-reg_receiver"/>
</dbReference>
<evidence type="ECO:0000313" key="8">
    <source>
        <dbReference type="EMBL" id="MDT8896744.1"/>
    </source>
</evidence>
<keyword evidence="5" id="KW-0804">Transcription</keyword>
<dbReference type="SMART" id="SM00448">
    <property type="entry name" value="REC"/>
    <property type="match status" value="1"/>
</dbReference>
<evidence type="ECO:0000256" key="4">
    <source>
        <dbReference type="ARBA" id="ARBA00023125"/>
    </source>
</evidence>
<dbReference type="SUPFAM" id="SSF52172">
    <property type="entry name" value="CheY-like"/>
    <property type="match status" value="1"/>
</dbReference>
<evidence type="ECO:0000313" key="9">
    <source>
        <dbReference type="Proteomes" id="UP001254165"/>
    </source>
</evidence>
<comment type="caution">
    <text evidence="8">The sequence shown here is derived from an EMBL/GenBank/DDBJ whole genome shotgun (WGS) entry which is preliminary data.</text>
</comment>
<dbReference type="PANTHER" id="PTHR48111:SF1">
    <property type="entry name" value="TWO-COMPONENT RESPONSE REGULATOR ORR33"/>
    <property type="match status" value="1"/>
</dbReference>
<evidence type="ECO:0000256" key="1">
    <source>
        <dbReference type="ARBA" id="ARBA00022553"/>
    </source>
</evidence>
<name>A0ABU3NIR9_9CHLR</name>
<keyword evidence="1 6" id="KW-0597">Phosphoprotein</keyword>
<dbReference type="SUPFAM" id="SSF52540">
    <property type="entry name" value="P-loop containing nucleoside triphosphate hydrolases"/>
    <property type="match status" value="1"/>
</dbReference>
<feature type="domain" description="Response regulatory" evidence="7">
    <location>
        <begin position="4"/>
        <end position="120"/>
    </location>
</feature>
<keyword evidence="9" id="KW-1185">Reference proteome</keyword>
<sequence length="383" mass="42385">MAEKILVIDDDLETLRLVGLMLQKQGYHILTAASGEEGIQVALREQPDLILLDVMMPGLDGFEVTRRLRQNPETSSIPILIFTAKSQVEDKVEGYEAGADDYLTKPIHPAELIAHIKALLGRSRARREAALPRGYVLGLTAAKGGIGLSTLALNLGLACYQRSKSEVVLAELRLGEGIWAEMLSLHDDQALKALLSLPLHEITRATVDNQLLRTTLGVRLLLSPRQVEGYTPLFSGMGEKLVAITRHLATLASLIILDIGTPFLPGYIDILNQCDEVMVVTESQPFTLRLTRRLITDLERYGFGKSKIMSIVLNNRMRADLQYTITQVQDTLEHAVSATISPVPELAYHAALRSVPLLHIQPEGLYAQQIMQLASQYVERTRV</sequence>
<dbReference type="Pfam" id="PF00072">
    <property type="entry name" value="Response_reg"/>
    <property type="match status" value="1"/>
</dbReference>
<protein>
    <submittedName>
        <fullName evidence="8">Response regulator</fullName>
    </submittedName>
</protein>